<dbReference type="EMBL" id="UOFL01000003">
    <property type="protein sequence ID" value="VAW70880.1"/>
    <property type="molecule type" value="Genomic_DNA"/>
</dbReference>
<organism evidence="1">
    <name type="scientific">hydrothermal vent metagenome</name>
    <dbReference type="NCBI Taxonomy" id="652676"/>
    <lineage>
        <taxon>unclassified sequences</taxon>
        <taxon>metagenomes</taxon>
        <taxon>ecological metagenomes</taxon>
    </lineage>
</organism>
<name>A0A3B0Y1X1_9ZZZZ</name>
<evidence type="ECO:0000313" key="1">
    <source>
        <dbReference type="EMBL" id="VAW70880.1"/>
    </source>
</evidence>
<protein>
    <submittedName>
        <fullName evidence="1">Uncharacterized protein</fullName>
    </submittedName>
</protein>
<dbReference type="AlphaFoldDB" id="A0A3B0Y1X1"/>
<proteinExistence type="predicted"/>
<dbReference type="InterPro" id="IPR010352">
    <property type="entry name" value="DUF945"/>
</dbReference>
<reference evidence="1" key="1">
    <citation type="submission" date="2018-06" db="EMBL/GenBank/DDBJ databases">
        <authorList>
            <person name="Zhirakovskaya E."/>
        </authorList>
    </citation>
    <scope>NUCLEOTIDE SEQUENCE</scope>
</reference>
<sequence>MKKIVVLVISLVLIIAVAGPFGSGFLVEERVSQAIGNFIEKLPRNMVKVEKFHRGWFKSSIVISLKEKKVYAKVTLNITHGPVLINKAGINFGLANIDLKLSGEGVKDKSIQFIKEILTRAQTSILLNYEKTMTVDVRLKKLLKPFKKDNIAITTINGFHYHFNMKLADSVGQRGKAFLLFDKIKFNYKNIKVVVGQFNSETVYNKSSKGAKTEDGFLTLNKATINYSLGAHSRQIMFNGIDLRSDAKIISNNLVLDMLFKVRTVEVPGFQAISLRLPLRVSNFNEESMAQYQKLTSTYPLNPLAVLRVVTKIIGGKPLIEINKAFLKVGTGTALLNFKLQGVPLAKDGIINMFNYRKIIDLHTDIVVPKTTLKELLKMASHLSADLNKTESEEKVNSQIKTWLDQHLITEKPKNYGFELKIEESKLFMNAERKKNFLFP</sequence>
<dbReference type="Pfam" id="PF06097">
    <property type="entry name" value="DUF945"/>
    <property type="match status" value="1"/>
</dbReference>
<accession>A0A3B0Y1X1</accession>
<gene>
    <name evidence="1" type="ORF">MNBD_GAMMA12-333</name>
</gene>